<organism evidence="2 3">
    <name type="scientific">Effrenium voratum</name>
    <dbReference type="NCBI Taxonomy" id="2562239"/>
    <lineage>
        <taxon>Eukaryota</taxon>
        <taxon>Sar</taxon>
        <taxon>Alveolata</taxon>
        <taxon>Dinophyceae</taxon>
        <taxon>Suessiales</taxon>
        <taxon>Symbiodiniaceae</taxon>
        <taxon>Effrenium</taxon>
    </lineage>
</organism>
<name>A0AA36I3X1_9DINO</name>
<dbReference type="Proteomes" id="UP001178507">
    <property type="component" value="Unassembled WGS sequence"/>
</dbReference>
<evidence type="ECO:0000313" key="2">
    <source>
        <dbReference type="EMBL" id="CAJ1379660.1"/>
    </source>
</evidence>
<evidence type="ECO:0000256" key="1">
    <source>
        <dbReference type="SAM" id="MobiDB-lite"/>
    </source>
</evidence>
<feature type="region of interest" description="Disordered" evidence="1">
    <location>
        <begin position="665"/>
        <end position="693"/>
    </location>
</feature>
<proteinExistence type="predicted"/>
<reference evidence="2" key="1">
    <citation type="submission" date="2023-08" db="EMBL/GenBank/DDBJ databases">
        <authorList>
            <person name="Chen Y."/>
            <person name="Shah S."/>
            <person name="Dougan E. K."/>
            <person name="Thang M."/>
            <person name="Chan C."/>
        </authorList>
    </citation>
    <scope>NUCLEOTIDE SEQUENCE</scope>
</reference>
<evidence type="ECO:0000313" key="3">
    <source>
        <dbReference type="Proteomes" id="UP001178507"/>
    </source>
</evidence>
<gene>
    <name evidence="2" type="ORF">EVOR1521_LOCUS7838</name>
</gene>
<keyword evidence="3" id="KW-1185">Reference proteome</keyword>
<dbReference type="EMBL" id="CAUJNA010000648">
    <property type="protein sequence ID" value="CAJ1379660.1"/>
    <property type="molecule type" value="Genomic_DNA"/>
</dbReference>
<protein>
    <submittedName>
        <fullName evidence="2">Uncharacterized protein</fullName>
    </submittedName>
</protein>
<dbReference type="AlphaFoldDB" id="A0AA36I3X1"/>
<sequence length="771" mass="85455">MRNITMSSALTRAKPNCFIHFHQIERKAKIHGADAMSLMESFQKGVVGFQLSPAERSATCNLLVHMTPAQRVHLAKIGSTYGMARGPFSHAAIGSKGMRTGWKPQCESPWWQERMGNTTETVDLIIDRILKAWQNLPSGLRKTAEDATVLHTQKVVRTFQLHLEDLQSQLPAEAFAAEKAKLMEAFMLGGMDDALKQQADAQPVLDCSTIPEFKAVLERQESQFVIAAANKRQELKKQLESATFLSLMEDLKHDKDKVSTFATKLQLARSNWGQAVQAYKRARRNKGVERITHLMRSRLDIKLIQENGLVDLPRLYNLFKVTALQDMPTIAADATQWAKLVRVACVSRETLVVLDFGLSPNLTDMIKCVQAAENIAHQSPNNAILVRYPIKYTSQSMATWLNFCRKIEDKLLSAGLDIEGSISATFDLSNTHGNDKREGTFMIRLCVSSAFQETSPWLSCKAFTQHRCINNVPLIPVKDMQLIPQADLTKTKEHLSPAERAAQLGPRACRQVLEAVLLGRATSDSCRSRRVVVVDACPTFGDWMAASWGLHAAWLQGEESPCVVYMSAYTSDCASQHAGMKARVQGMLLDEWWNSQVEAGPSEPGHTAEEAVEKPELRLLAWSGDQCRVQLPSMARNKFEEESEFFAQWDAACVSTEGIMRKLNDMNSQEPGTKTPSGPPSGPVDLPGPDLSGESVTSLKAALDIEAVDQSSINTADVHPGCKIQNTVPYFGVGQNKTTSAFFEPPSGRLWSHIQINSRSWRQSFGLTGAL</sequence>
<comment type="caution">
    <text evidence="2">The sequence shown here is derived from an EMBL/GenBank/DDBJ whole genome shotgun (WGS) entry which is preliminary data.</text>
</comment>
<accession>A0AA36I3X1</accession>